<reference evidence="1 2" key="1">
    <citation type="journal article" date="2019" name="Commun. Biol.">
        <title>The bagworm genome reveals a unique fibroin gene that provides high tensile strength.</title>
        <authorList>
            <person name="Kono N."/>
            <person name="Nakamura H."/>
            <person name="Ohtoshi R."/>
            <person name="Tomita M."/>
            <person name="Numata K."/>
            <person name="Arakawa K."/>
        </authorList>
    </citation>
    <scope>NUCLEOTIDE SEQUENCE [LARGE SCALE GENOMIC DNA]</scope>
</reference>
<proteinExistence type="predicted"/>
<name>A0A4C1ZBS5_EUMVA</name>
<gene>
    <name evidence="1" type="ORF">EVAR_57351_1</name>
</gene>
<evidence type="ECO:0000313" key="2">
    <source>
        <dbReference type="Proteomes" id="UP000299102"/>
    </source>
</evidence>
<dbReference type="Proteomes" id="UP000299102">
    <property type="component" value="Unassembled WGS sequence"/>
</dbReference>
<accession>A0A4C1ZBS5</accession>
<evidence type="ECO:0000313" key="1">
    <source>
        <dbReference type="EMBL" id="GBP86231.1"/>
    </source>
</evidence>
<comment type="caution">
    <text evidence="1">The sequence shown here is derived from an EMBL/GenBank/DDBJ whole genome shotgun (WGS) entry which is preliminary data.</text>
</comment>
<sequence length="95" mass="10628">MWPAAPSANCLVILKVTAGKKSRPVVLAAKLVTETTSARRLIPDVPPVLKYTKREQKRIEPMQEIVLLESMLSSGVPRRPTMVIEYNYTTCGWDS</sequence>
<protein>
    <submittedName>
        <fullName evidence="1">Uncharacterized protein</fullName>
    </submittedName>
</protein>
<keyword evidence="2" id="KW-1185">Reference proteome</keyword>
<dbReference type="AlphaFoldDB" id="A0A4C1ZBS5"/>
<dbReference type="EMBL" id="BGZK01001782">
    <property type="protein sequence ID" value="GBP86231.1"/>
    <property type="molecule type" value="Genomic_DNA"/>
</dbReference>
<organism evidence="1 2">
    <name type="scientific">Eumeta variegata</name>
    <name type="common">Bagworm moth</name>
    <name type="synonym">Eumeta japonica</name>
    <dbReference type="NCBI Taxonomy" id="151549"/>
    <lineage>
        <taxon>Eukaryota</taxon>
        <taxon>Metazoa</taxon>
        <taxon>Ecdysozoa</taxon>
        <taxon>Arthropoda</taxon>
        <taxon>Hexapoda</taxon>
        <taxon>Insecta</taxon>
        <taxon>Pterygota</taxon>
        <taxon>Neoptera</taxon>
        <taxon>Endopterygota</taxon>
        <taxon>Lepidoptera</taxon>
        <taxon>Glossata</taxon>
        <taxon>Ditrysia</taxon>
        <taxon>Tineoidea</taxon>
        <taxon>Psychidae</taxon>
        <taxon>Oiketicinae</taxon>
        <taxon>Eumeta</taxon>
    </lineage>
</organism>